<accession>A0AAV1W1V2</accession>
<evidence type="ECO:0000313" key="4">
    <source>
        <dbReference type="Proteomes" id="UP001497480"/>
    </source>
</evidence>
<dbReference type="Proteomes" id="UP001497480">
    <property type="component" value="Unassembled WGS sequence"/>
</dbReference>
<dbReference type="InterPro" id="IPR026960">
    <property type="entry name" value="RVT-Znf"/>
</dbReference>
<dbReference type="GO" id="GO:0003676">
    <property type="term" value="F:nucleic acid binding"/>
    <property type="evidence" value="ECO:0007669"/>
    <property type="project" value="InterPro"/>
</dbReference>
<dbReference type="EMBL" id="CAXHTB010000003">
    <property type="protein sequence ID" value="CAL0303089.1"/>
    <property type="molecule type" value="Genomic_DNA"/>
</dbReference>
<evidence type="ECO:0000313" key="3">
    <source>
        <dbReference type="EMBL" id="CAL0303089.1"/>
    </source>
</evidence>
<evidence type="ECO:0000259" key="1">
    <source>
        <dbReference type="PROSITE" id="PS50878"/>
    </source>
</evidence>
<reference evidence="3 4" key="1">
    <citation type="submission" date="2024-03" db="EMBL/GenBank/DDBJ databases">
        <authorList>
            <person name="Martinez-Hernandez J."/>
        </authorList>
    </citation>
    <scope>NUCLEOTIDE SEQUENCE [LARGE SCALE GENOMIC DNA]</scope>
</reference>
<dbReference type="Pfam" id="PF00078">
    <property type="entry name" value="RVT_1"/>
    <property type="match status" value="1"/>
</dbReference>
<name>A0AAV1W1V2_LUPLU</name>
<dbReference type="SUPFAM" id="SSF53098">
    <property type="entry name" value="Ribonuclease H-like"/>
    <property type="match status" value="1"/>
</dbReference>
<dbReference type="AlphaFoldDB" id="A0AAV1W1V2"/>
<dbReference type="PROSITE" id="PS50879">
    <property type="entry name" value="RNASE_H_1"/>
    <property type="match status" value="1"/>
</dbReference>
<gene>
    <name evidence="3" type="ORF">LLUT_LOCUS4149</name>
</gene>
<dbReference type="GO" id="GO:0004523">
    <property type="term" value="F:RNA-DNA hybrid ribonuclease activity"/>
    <property type="evidence" value="ECO:0007669"/>
    <property type="project" value="InterPro"/>
</dbReference>
<proteinExistence type="predicted"/>
<dbReference type="InterPro" id="IPR044730">
    <property type="entry name" value="RNase_H-like_dom_plant"/>
</dbReference>
<comment type="caution">
    <text evidence="3">The sequence shown here is derived from an EMBL/GenBank/DDBJ whole genome shotgun (WGS) entry which is preliminary data.</text>
</comment>
<dbReference type="InterPro" id="IPR000477">
    <property type="entry name" value="RT_dom"/>
</dbReference>
<feature type="domain" description="RNase H type-1" evidence="2">
    <location>
        <begin position="697"/>
        <end position="826"/>
    </location>
</feature>
<feature type="domain" description="Reverse transcriptase" evidence="1">
    <location>
        <begin position="1"/>
        <end position="244"/>
    </location>
</feature>
<dbReference type="SUPFAM" id="SSF56672">
    <property type="entry name" value="DNA/RNA polymerases"/>
    <property type="match status" value="1"/>
</dbReference>
<dbReference type="InterPro" id="IPR043502">
    <property type="entry name" value="DNA/RNA_pol_sf"/>
</dbReference>
<evidence type="ECO:0000259" key="2">
    <source>
        <dbReference type="PROSITE" id="PS50879"/>
    </source>
</evidence>
<dbReference type="PANTHER" id="PTHR33116">
    <property type="entry name" value="REVERSE TRANSCRIPTASE ZINC-BINDING DOMAIN-CONTAINING PROTEIN-RELATED-RELATED"/>
    <property type="match status" value="1"/>
</dbReference>
<dbReference type="InterPro" id="IPR012337">
    <property type="entry name" value="RNaseH-like_sf"/>
</dbReference>
<dbReference type="Gene3D" id="3.30.420.10">
    <property type="entry name" value="Ribonuclease H-like superfamily/Ribonuclease H"/>
    <property type="match status" value="1"/>
</dbReference>
<dbReference type="InterPro" id="IPR036397">
    <property type="entry name" value="RNaseH_sf"/>
</dbReference>
<dbReference type="Pfam" id="PF13456">
    <property type="entry name" value="RVT_3"/>
    <property type="match status" value="1"/>
</dbReference>
<dbReference type="PANTHER" id="PTHR33116:SF80">
    <property type="entry name" value="REVERSE TRANSCRIPTASE ZINC-BINDING DOMAIN-CONTAINING PROTEIN"/>
    <property type="match status" value="1"/>
</dbReference>
<dbReference type="PROSITE" id="PS50878">
    <property type="entry name" value="RT_POL"/>
    <property type="match status" value="1"/>
</dbReference>
<dbReference type="Pfam" id="PF13966">
    <property type="entry name" value="zf-RVT"/>
    <property type="match status" value="1"/>
</dbReference>
<keyword evidence="4" id="KW-1185">Reference proteome</keyword>
<organism evidence="3 4">
    <name type="scientific">Lupinus luteus</name>
    <name type="common">European yellow lupine</name>
    <dbReference type="NCBI Taxonomy" id="3873"/>
    <lineage>
        <taxon>Eukaryota</taxon>
        <taxon>Viridiplantae</taxon>
        <taxon>Streptophyta</taxon>
        <taxon>Embryophyta</taxon>
        <taxon>Tracheophyta</taxon>
        <taxon>Spermatophyta</taxon>
        <taxon>Magnoliopsida</taxon>
        <taxon>eudicotyledons</taxon>
        <taxon>Gunneridae</taxon>
        <taxon>Pentapetalae</taxon>
        <taxon>rosids</taxon>
        <taxon>fabids</taxon>
        <taxon>Fabales</taxon>
        <taxon>Fabaceae</taxon>
        <taxon>Papilionoideae</taxon>
        <taxon>50 kb inversion clade</taxon>
        <taxon>genistoids sensu lato</taxon>
        <taxon>core genistoids</taxon>
        <taxon>Genisteae</taxon>
        <taxon>Lupinus</taxon>
    </lineage>
</organism>
<sequence length="858" mass="97473">MANFQFKIISKVLADRLALIVPRIISIQQRGFIKDRQINDCICLASEAINLLNHKVFGGNLAIKIDIKKAFDTIDWDFLLNTLQKFGFNHKFRKWIHLILHSARLSINVNGKMVGYFKCTRGVRQGDPLSPILFCLAEDVLSRGISNLLSEGKISTINGPKGIKTPSHVLYVDDIFIFCKGKRRELLLLRSLIDNYSDASGQCVNASKSKFFTASTSPTKISSISQVLGFSNGSLPLMYLGVPIFLGKPRKIYLQRIADKIIHKLATWKGSLLSIMVRIEMVKSVIQSMLIFSFNIYAWPATLLNHLDKCIRNFVWSGNIKVRKLVTVAWKNVCLPLKEGGLGIRSIKKMNHAAMLKLTWEMLHSNQEWARFFRNRFSHTPNPSNIYFKSSNWPAIIANWHIVHMNSVWIIGDGQRTDFWIDNWLGEPLIDTLNIPWNLQHNLKASVADFINDHSWIIPQSLSALYPQLPALISSTSISSDPDILVWKNSSDGFLTVKEAYIHFNHGSVHSNWGKIMWSYSIPLAKSFTTWRLLNNKMPTDENLQSRGCAISSICNLCSKKEEYALHLFLRCSFAKSIWHWLSSTLNLNMDLSSVNNPLKTTKLNCSDQVEQVITASIIHTINTIWFCRNQQRFNNTIISYNMALSRIKLAISLSGNTSKACADNSIVEFALLRNLHTNPNFPKAPKIIEVLWLLPDQGTVKINTDGAARGNPSPSVGGDIFRDHNGHTLACFACFNGCFDALFVELSAAMHAINLAHQKDWKNIWLECDSTIVVDIFKGSTQPPWKLRSKWNLCKNTLSCMSWVVTHVYREDNTCADKLANFGLSIHNIRWWNHAPHFIINDVTRNRANLPNYRFVS</sequence>
<dbReference type="CDD" id="cd06222">
    <property type="entry name" value="RNase_H_like"/>
    <property type="match status" value="1"/>
</dbReference>
<protein>
    <submittedName>
        <fullName evidence="3">Uncharacterized protein</fullName>
    </submittedName>
</protein>
<dbReference type="InterPro" id="IPR002156">
    <property type="entry name" value="RNaseH_domain"/>
</dbReference>
<dbReference type="CDD" id="cd01650">
    <property type="entry name" value="RT_nLTR_like"/>
    <property type="match status" value="1"/>
</dbReference>